<dbReference type="GO" id="GO:0016301">
    <property type="term" value="F:kinase activity"/>
    <property type="evidence" value="ECO:0007669"/>
    <property type="project" value="UniProtKB-KW"/>
</dbReference>
<keyword evidence="2" id="KW-1185">Reference proteome</keyword>
<organism evidence="1 2">
    <name type="scientific">Tubulinosema ratisbonensis</name>
    <dbReference type="NCBI Taxonomy" id="291195"/>
    <lineage>
        <taxon>Eukaryota</taxon>
        <taxon>Fungi</taxon>
        <taxon>Fungi incertae sedis</taxon>
        <taxon>Microsporidia</taxon>
        <taxon>Tubulinosematoidea</taxon>
        <taxon>Tubulinosematidae</taxon>
        <taxon>Tubulinosema</taxon>
    </lineage>
</organism>
<name>A0A437AL60_9MICR</name>
<protein>
    <submittedName>
        <fullName evidence="1">Mevalonate kinase</fullName>
    </submittedName>
</protein>
<gene>
    <name evidence="1" type="ORF">TUBRATIS_17120</name>
</gene>
<dbReference type="VEuPathDB" id="MicrosporidiaDB:TUBRATIS_17120"/>
<evidence type="ECO:0000313" key="2">
    <source>
        <dbReference type="Proteomes" id="UP000282876"/>
    </source>
</evidence>
<accession>A0A437AL60</accession>
<sequence>MTSLARKSFKVPGKVVINGGYLVCLGEEAVSLTVDSYLNISYSYEQTDTFDFTYETDGKKEKLTFKNGIYASTTKNESFVIKIVKEFFCLTKFMPKGTFKVNFNFDEAFFTKEGVKLGLGSSSCLVVGISKILFDSFDIKEYIFIDLCKEINNHFSPLASGIDIFSVYKGNIFYKNGISTKLRTFKMTMLLGSMLKSNDTKECFHFLENKRVWNDLIPINKNINKLIKLGCLGNVELKNLFKEYLIELAKISEKIVPFYQYKVLLNTFEMDVIGCGMSGSGGEDGVWCLVKEDSLKRVSDYWKDKFKFVVQVNVLEKSGLIEL</sequence>
<evidence type="ECO:0000313" key="1">
    <source>
        <dbReference type="EMBL" id="RVD91817.1"/>
    </source>
</evidence>
<dbReference type="AlphaFoldDB" id="A0A437AL60"/>
<dbReference type="OrthoDB" id="2193885at2759"/>
<keyword evidence="1" id="KW-0808">Transferase</keyword>
<dbReference type="Proteomes" id="UP000282876">
    <property type="component" value="Unassembled WGS sequence"/>
</dbReference>
<dbReference type="InterPro" id="IPR014721">
    <property type="entry name" value="Ribsml_uS5_D2-typ_fold_subgr"/>
</dbReference>
<dbReference type="EMBL" id="RCSS01000400">
    <property type="protein sequence ID" value="RVD91817.1"/>
    <property type="molecule type" value="Genomic_DNA"/>
</dbReference>
<reference evidence="1 2" key="1">
    <citation type="submission" date="2018-10" db="EMBL/GenBank/DDBJ databases">
        <title>Draft genome sequence of the microsporidian Tubulinosema ratisbonensis.</title>
        <authorList>
            <person name="Polonais V."/>
            <person name="Peyretaillade E."/>
            <person name="Niehus S."/>
            <person name="Wawrzyniak I."/>
            <person name="Franchet A."/>
            <person name="Gaspin C."/>
            <person name="Reichstadt M."/>
            <person name="Belser C."/>
            <person name="Labadie K."/>
            <person name="Delbac F."/>
            <person name="Ferrandon D."/>
        </authorList>
    </citation>
    <scope>NUCLEOTIDE SEQUENCE [LARGE SCALE GENOMIC DNA]</scope>
    <source>
        <strain evidence="1 2">Franzen</strain>
    </source>
</reference>
<comment type="caution">
    <text evidence="1">The sequence shown here is derived from an EMBL/GenBank/DDBJ whole genome shotgun (WGS) entry which is preliminary data.</text>
</comment>
<dbReference type="Gene3D" id="3.30.230.10">
    <property type="match status" value="1"/>
</dbReference>
<dbReference type="SUPFAM" id="SSF54211">
    <property type="entry name" value="Ribosomal protein S5 domain 2-like"/>
    <property type="match status" value="1"/>
</dbReference>
<keyword evidence="1" id="KW-0418">Kinase</keyword>
<dbReference type="InterPro" id="IPR020568">
    <property type="entry name" value="Ribosomal_Su5_D2-typ_SF"/>
</dbReference>
<proteinExistence type="predicted"/>